<dbReference type="STRING" id="1797994.A2227_06615"/>
<dbReference type="AlphaFoldDB" id="A0A1F5SJ77"/>
<keyword evidence="2" id="KW-1133">Transmembrane helix</keyword>
<dbReference type="Proteomes" id="UP000178367">
    <property type="component" value="Unassembled WGS sequence"/>
</dbReference>
<evidence type="ECO:0000256" key="1">
    <source>
        <dbReference type="SAM" id="MobiDB-lite"/>
    </source>
</evidence>
<sequence length="325" mass="36202">MIFSRNSVKRWVVRIFILLLGWHFAGIIGVVMWDGNGTPLYRVREEHAQVLTLLNGSRMIDTDVGLHLKWWALNPAEWVFNTKEQSLRIESSYLDNNAAPHPIQASDKIKFLGTGFWQYQVVDQRQFCIKMGKNALEQLANDLNGLAKGVIQSRGIEDIVSKLAEVKSAVEGSAEAILSIEKKYGVDVISFTMTSATYPDEMNASSAEAKSIRIVNEAKKESANDAGAALERLSSAYGRLIEDFVGKSGVRTEEGRMQALRTFDKIMLMKSIENRPDNTVIVFSGDGSAPNMTLPNPNSTEIRIDNERELLRPKPKTAANGREGR</sequence>
<dbReference type="EMBL" id="MFGB01000014">
    <property type="protein sequence ID" value="OGF26767.1"/>
    <property type="molecule type" value="Genomic_DNA"/>
</dbReference>
<comment type="caution">
    <text evidence="4">The sequence shown here is derived from an EMBL/GenBank/DDBJ whole genome shotgun (WGS) entry which is preliminary data.</text>
</comment>
<evidence type="ECO:0000313" key="4">
    <source>
        <dbReference type="EMBL" id="OGF26767.1"/>
    </source>
</evidence>
<evidence type="ECO:0000313" key="5">
    <source>
        <dbReference type="Proteomes" id="UP000178367"/>
    </source>
</evidence>
<gene>
    <name evidence="4" type="ORF">A2227_06615</name>
</gene>
<name>A0A1F5SJ77_9BACT</name>
<dbReference type="Gene3D" id="3.30.479.30">
    <property type="entry name" value="Band 7 domain"/>
    <property type="match status" value="1"/>
</dbReference>
<protein>
    <recommendedName>
        <fullName evidence="3">Band 7 domain-containing protein</fullName>
    </recommendedName>
</protein>
<evidence type="ECO:0000256" key="2">
    <source>
        <dbReference type="SAM" id="Phobius"/>
    </source>
</evidence>
<dbReference type="InterPro" id="IPR001107">
    <property type="entry name" value="Band_7"/>
</dbReference>
<keyword evidence="2" id="KW-0812">Transmembrane</keyword>
<feature type="region of interest" description="Disordered" evidence="1">
    <location>
        <begin position="306"/>
        <end position="325"/>
    </location>
</feature>
<organism evidence="4 5">
    <name type="scientific">Candidatus Falkowbacteria bacterium RIFOXYA2_FULL_47_19</name>
    <dbReference type="NCBI Taxonomy" id="1797994"/>
    <lineage>
        <taxon>Bacteria</taxon>
        <taxon>Candidatus Falkowiibacteriota</taxon>
    </lineage>
</organism>
<keyword evidence="2" id="KW-0472">Membrane</keyword>
<feature type="transmembrane region" description="Helical" evidence="2">
    <location>
        <begin position="12"/>
        <end position="33"/>
    </location>
</feature>
<dbReference type="Pfam" id="PF01145">
    <property type="entry name" value="Band_7"/>
    <property type="match status" value="1"/>
</dbReference>
<accession>A0A1F5SJ77</accession>
<dbReference type="InterPro" id="IPR036013">
    <property type="entry name" value="Band_7/SPFH_dom_sf"/>
</dbReference>
<evidence type="ECO:0000259" key="3">
    <source>
        <dbReference type="Pfam" id="PF01145"/>
    </source>
</evidence>
<dbReference type="SUPFAM" id="SSF117892">
    <property type="entry name" value="Band 7/SPFH domain"/>
    <property type="match status" value="1"/>
</dbReference>
<proteinExistence type="predicted"/>
<feature type="domain" description="Band 7" evidence="3">
    <location>
        <begin position="61"/>
        <end position="222"/>
    </location>
</feature>
<reference evidence="4 5" key="1">
    <citation type="journal article" date="2016" name="Nat. Commun.">
        <title>Thousands of microbial genomes shed light on interconnected biogeochemical processes in an aquifer system.</title>
        <authorList>
            <person name="Anantharaman K."/>
            <person name="Brown C.T."/>
            <person name="Hug L.A."/>
            <person name="Sharon I."/>
            <person name="Castelle C.J."/>
            <person name="Probst A.J."/>
            <person name="Thomas B.C."/>
            <person name="Singh A."/>
            <person name="Wilkins M.J."/>
            <person name="Karaoz U."/>
            <person name="Brodie E.L."/>
            <person name="Williams K.H."/>
            <person name="Hubbard S.S."/>
            <person name="Banfield J.F."/>
        </authorList>
    </citation>
    <scope>NUCLEOTIDE SEQUENCE [LARGE SCALE GENOMIC DNA]</scope>
</reference>